<evidence type="ECO:0000313" key="2">
    <source>
        <dbReference type="Proteomes" id="UP000294562"/>
    </source>
</evidence>
<comment type="caution">
    <text evidence="1">The sequence shown here is derived from an EMBL/GenBank/DDBJ whole genome shotgun (WGS) entry which is preliminary data.</text>
</comment>
<accession>A0A4R6B332</accession>
<dbReference type="OrthoDB" id="9799937at2"/>
<dbReference type="EMBL" id="SMZO01000003">
    <property type="protein sequence ID" value="TDL91060.1"/>
    <property type="molecule type" value="Genomic_DNA"/>
</dbReference>
<dbReference type="Gene3D" id="3.20.170.20">
    <property type="entry name" value="Protein of unknown function DUF952"/>
    <property type="match status" value="1"/>
</dbReference>
<keyword evidence="2" id="KW-1185">Reference proteome</keyword>
<dbReference type="Pfam" id="PF06108">
    <property type="entry name" value="DUF952"/>
    <property type="match status" value="1"/>
</dbReference>
<gene>
    <name evidence="1" type="ORF">E2L05_01945</name>
</gene>
<dbReference type="AlphaFoldDB" id="A0A4R6B332"/>
<organism evidence="1 2">
    <name type="scientific">Meridianimarinicoccus aquatilis</name>
    <dbReference type="NCBI Taxonomy" id="2552766"/>
    <lineage>
        <taxon>Bacteria</taxon>
        <taxon>Pseudomonadati</taxon>
        <taxon>Pseudomonadota</taxon>
        <taxon>Alphaproteobacteria</taxon>
        <taxon>Rhodobacterales</taxon>
        <taxon>Paracoccaceae</taxon>
        <taxon>Meridianimarinicoccus</taxon>
    </lineage>
</organism>
<evidence type="ECO:0000313" key="1">
    <source>
        <dbReference type="EMBL" id="TDL91060.1"/>
    </source>
</evidence>
<name>A0A4R6B332_9RHOB</name>
<dbReference type="SUPFAM" id="SSF56399">
    <property type="entry name" value="ADP-ribosylation"/>
    <property type="match status" value="1"/>
</dbReference>
<dbReference type="Proteomes" id="UP000294562">
    <property type="component" value="Unassembled WGS sequence"/>
</dbReference>
<reference evidence="1 2" key="1">
    <citation type="submission" date="2019-03" db="EMBL/GenBank/DDBJ databases">
        <title>Rhodobacteraceae bacterium SM1902, a new member of the family Rhodobacteraceae isolated from Yantai.</title>
        <authorList>
            <person name="Sun Y."/>
        </authorList>
    </citation>
    <scope>NUCLEOTIDE SEQUENCE [LARGE SCALE GENOMIC DNA]</scope>
    <source>
        <strain evidence="1 2">SM1902</strain>
    </source>
</reference>
<proteinExistence type="predicted"/>
<dbReference type="InterPro" id="IPR009297">
    <property type="entry name" value="DUF952"/>
</dbReference>
<sequence>MLIYKIFRIEEWAELDAEGETLGAPVDLADGFIHFSTAEQVAETAAKHFAGVDGLFLAKLESDTFGDDLKWEPSRGGALFPHLYRALKRHEVISVDPMLLGPHGHDLPGLP</sequence>
<dbReference type="PANTHER" id="PTHR34129:SF1">
    <property type="entry name" value="DUF952 DOMAIN-CONTAINING PROTEIN"/>
    <property type="match status" value="1"/>
</dbReference>
<dbReference type="PANTHER" id="PTHR34129">
    <property type="entry name" value="BLR1139 PROTEIN"/>
    <property type="match status" value="1"/>
</dbReference>
<protein>
    <submittedName>
        <fullName evidence="1">DUF952 domain-containing protein</fullName>
    </submittedName>
</protein>
<dbReference type="RefSeq" id="WP_133341214.1">
    <property type="nucleotide sequence ID" value="NZ_SMZO01000003.1"/>
</dbReference>